<name>A0A0P0CTY4_9BACT</name>
<dbReference type="PANTHER" id="PTHR43798:SF33">
    <property type="entry name" value="HYDROLASE, PUTATIVE (AFU_ORTHOLOGUE AFUA_2G14860)-RELATED"/>
    <property type="match status" value="1"/>
</dbReference>
<dbReference type="InterPro" id="IPR000639">
    <property type="entry name" value="Epox_hydrolase-like"/>
</dbReference>
<dbReference type="PRINTS" id="PR00412">
    <property type="entry name" value="EPOXHYDRLASE"/>
</dbReference>
<evidence type="ECO:0000313" key="4">
    <source>
        <dbReference type="Proteomes" id="UP000061382"/>
    </source>
</evidence>
<dbReference type="EMBL" id="CP012643">
    <property type="protein sequence ID" value="ALJ00976.1"/>
    <property type="molecule type" value="Genomic_DNA"/>
</dbReference>
<dbReference type="GO" id="GO:0016787">
    <property type="term" value="F:hydrolase activity"/>
    <property type="evidence" value="ECO:0007669"/>
    <property type="project" value="UniProtKB-KW"/>
</dbReference>
<dbReference type="OrthoDB" id="9780932at2"/>
<dbReference type="RefSeq" id="WP_062545604.1">
    <property type="nucleotide sequence ID" value="NZ_CP012643.1"/>
</dbReference>
<sequence>MDMHFIRRGEGKPLLLVHGIGGSSRSWDLMIDGLADAGREVIAIDLPGHGATPPLQGEVSISTLADAVTSFLESQNLLGIDAVGSSMGARLVLELVRRGGIVGAVVSLDPGGFWKGWEKPFFYFSVAASRRLVQWLQPVMPAIAGNPVGRTLLLPQFSARPWDLHAELVQEEMRTFATSASFDDLLYNLTYGEPQKGVPRGTLQAPLIIGWGKQDRVCFPQQASRALRLFPDACIHWFSSCGHFPQWDSPEEAVQLVLTVTSGINYEPLLSAEMQTPVTTATRNWAAIVGVGLAVVAGGFLLARSRTS</sequence>
<keyword evidence="3" id="KW-0378">Hydrolase</keyword>
<gene>
    <name evidence="3" type="ORF">DC20_20735</name>
</gene>
<dbReference type="STRING" id="512763.DC20_20735"/>
<dbReference type="SUPFAM" id="SSF53474">
    <property type="entry name" value="alpha/beta-Hydrolases"/>
    <property type="match status" value="1"/>
</dbReference>
<protein>
    <submittedName>
        <fullName evidence="3">Hydrolase</fullName>
    </submittedName>
</protein>
<dbReference type="InterPro" id="IPR029058">
    <property type="entry name" value="AB_hydrolase_fold"/>
</dbReference>
<dbReference type="Gene3D" id="3.40.50.1820">
    <property type="entry name" value="alpha/beta hydrolase"/>
    <property type="match status" value="1"/>
</dbReference>
<evidence type="ECO:0000259" key="2">
    <source>
        <dbReference type="Pfam" id="PF12697"/>
    </source>
</evidence>
<dbReference type="Proteomes" id="UP000061382">
    <property type="component" value="Chromosome"/>
</dbReference>
<evidence type="ECO:0000256" key="1">
    <source>
        <dbReference type="SAM" id="Phobius"/>
    </source>
</evidence>
<organism evidence="3 4">
    <name type="scientific">Rufibacter tibetensis</name>
    <dbReference type="NCBI Taxonomy" id="512763"/>
    <lineage>
        <taxon>Bacteria</taxon>
        <taxon>Pseudomonadati</taxon>
        <taxon>Bacteroidota</taxon>
        <taxon>Cytophagia</taxon>
        <taxon>Cytophagales</taxon>
        <taxon>Hymenobacteraceae</taxon>
        <taxon>Rufibacter</taxon>
    </lineage>
</organism>
<dbReference type="PANTHER" id="PTHR43798">
    <property type="entry name" value="MONOACYLGLYCEROL LIPASE"/>
    <property type="match status" value="1"/>
</dbReference>
<dbReference type="PRINTS" id="PR00111">
    <property type="entry name" value="ABHYDROLASE"/>
</dbReference>
<evidence type="ECO:0000313" key="3">
    <source>
        <dbReference type="EMBL" id="ALJ00976.1"/>
    </source>
</evidence>
<feature type="transmembrane region" description="Helical" evidence="1">
    <location>
        <begin position="285"/>
        <end position="303"/>
    </location>
</feature>
<keyword evidence="1" id="KW-0812">Transmembrane</keyword>
<dbReference type="Pfam" id="PF12697">
    <property type="entry name" value="Abhydrolase_6"/>
    <property type="match status" value="1"/>
</dbReference>
<dbReference type="KEGG" id="rti:DC20_20735"/>
<dbReference type="InterPro" id="IPR050266">
    <property type="entry name" value="AB_hydrolase_sf"/>
</dbReference>
<dbReference type="AlphaFoldDB" id="A0A0P0CTY4"/>
<reference evidence="3 4" key="1">
    <citation type="submission" date="2015-08" db="EMBL/GenBank/DDBJ databases">
        <title>Complete genome sequence of Rufibacter tibetensis strain 1351t, a radiation-resistant bacterium from tibet plateau.</title>
        <authorList>
            <person name="Dai J."/>
        </authorList>
    </citation>
    <scope>NUCLEOTIDE SEQUENCE [LARGE SCALE GENOMIC DNA]</scope>
    <source>
        <strain evidence="3 4">1351</strain>
    </source>
</reference>
<feature type="domain" description="AB hydrolase-1" evidence="2">
    <location>
        <begin position="14"/>
        <end position="254"/>
    </location>
</feature>
<keyword evidence="1" id="KW-0472">Membrane</keyword>
<accession>A0A0P0CTY4</accession>
<keyword evidence="1" id="KW-1133">Transmembrane helix</keyword>
<keyword evidence="4" id="KW-1185">Reference proteome</keyword>
<dbReference type="PATRIC" id="fig|512763.3.peg.4553"/>
<dbReference type="InterPro" id="IPR000073">
    <property type="entry name" value="AB_hydrolase_1"/>
</dbReference>
<proteinExistence type="predicted"/>
<dbReference type="GO" id="GO:0016020">
    <property type="term" value="C:membrane"/>
    <property type="evidence" value="ECO:0007669"/>
    <property type="project" value="TreeGrafter"/>
</dbReference>